<reference evidence="1" key="1">
    <citation type="submission" date="2019-10" db="EMBL/GenBank/DDBJ databases">
        <title>Draft genome sequece of Microseira wollei NIES-4236.</title>
        <authorList>
            <person name="Yamaguchi H."/>
            <person name="Suzuki S."/>
            <person name="Kawachi M."/>
        </authorList>
    </citation>
    <scope>NUCLEOTIDE SEQUENCE</scope>
    <source>
        <strain evidence="1">NIES-4236</strain>
    </source>
</reference>
<protein>
    <submittedName>
        <fullName evidence="1">Uncharacterized protein</fullName>
    </submittedName>
</protein>
<dbReference type="Proteomes" id="UP001050975">
    <property type="component" value="Unassembled WGS sequence"/>
</dbReference>
<accession>A0AAV3XLR2</accession>
<gene>
    <name evidence="1" type="ORF">MiSe_67990</name>
</gene>
<name>A0AAV3XLR2_9CYAN</name>
<evidence type="ECO:0000313" key="1">
    <source>
        <dbReference type="EMBL" id="GET41985.1"/>
    </source>
</evidence>
<keyword evidence="2" id="KW-1185">Reference proteome</keyword>
<dbReference type="EMBL" id="BLAY01000142">
    <property type="protein sequence ID" value="GET41985.1"/>
    <property type="molecule type" value="Genomic_DNA"/>
</dbReference>
<comment type="caution">
    <text evidence="1">The sequence shown here is derived from an EMBL/GenBank/DDBJ whole genome shotgun (WGS) entry which is preliminary data.</text>
</comment>
<organism evidence="1 2">
    <name type="scientific">Microseira wollei NIES-4236</name>
    <dbReference type="NCBI Taxonomy" id="2530354"/>
    <lineage>
        <taxon>Bacteria</taxon>
        <taxon>Bacillati</taxon>
        <taxon>Cyanobacteriota</taxon>
        <taxon>Cyanophyceae</taxon>
        <taxon>Oscillatoriophycideae</taxon>
        <taxon>Aerosakkonematales</taxon>
        <taxon>Aerosakkonemataceae</taxon>
        <taxon>Microseira</taxon>
    </lineage>
</organism>
<sequence>MGLQTISNADYLKSLKPIPHEVEPNLVYYGTDWEAAFERVFGEKPSANDKAIFGKTGS</sequence>
<proteinExistence type="predicted"/>
<evidence type="ECO:0000313" key="2">
    <source>
        <dbReference type="Proteomes" id="UP001050975"/>
    </source>
</evidence>
<dbReference type="AlphaFoldDB" id="A0AAV3XLR2"/>